<dbReference type="AlphaFoldDB" id="A0A8J2IL97"/>
<dbReference type="PANTHER" id="PTHR36847:SF1">
    <property type="entry name" value="AMIDOLIGASE ENZYME"/>
    <property type="match status" value="1"/>
</dbReference>
<sequence length="599" mass="68740">MLDFFNITQQTIMEKTGKMAAQYEGLKANGTHQASYTRPPRVSFGVELEFLVACIAEDDKDVDEAIPGLAPATRYSDGCRAVEELLEKHGFITSSEDGHSSEKQLWLVTADHTVTEDNPLTKQDPCCIDWLPVEISSPPMYSCEEAYNLVSSVIRLLTTNLRVRVNPTCGLHVHVGNGPHQLDMRALRNYAALLWASESVLSTLHCPERTFAEQTAMSIRRCRRINLASGTTAEQARHEILKLPRIVPRYISRARRLGEHPVASHGDLRKLLHNDDQDLMSLVLEYDGDDSDWEEEESEPFYRPKRPKEARRETLDKLRNMELCSKERGALLDSETTRRELPPQINFPDSKMETESQTTARTPLLDDERTKVKGYKPAELGANTTWTGIAELLACDVGAHQIAYLMTERDGSKNYKYHSTNWTGQSTNELFPLTKRDTHPTIESRLASGSLDAEWVVTWIKIQCRMLEWARDADPAQFMSVLCKLSEDDHSEECTYDILDFLRDIGMYTELKHCQERLRRADEAWHECMLLENGNTSLESELEREQFPWAFEPADDDSPRPEEKEGGEKEQEKEEEWEQEEQEKEKEKEEEEEDLYSSD</sequence>
<protein>
    <recommendedName>
        <fullName evidence="4">Amidoligase enzyme</fullName>
    </recommendedName>
</protein>
<dbReference type="PANTHER" id="PTHR36847">
    <property type="entry name" value="AMIDOLIGASE ENZYME"/>
    <property type="match status" value="1"/>
</dbReference>
<evidence type="ECO:0000313" key="3">
    <source>
        <dbReference type="Proteomes" id="UP000693738"/>
    </source>
</evidence>
<feature type="region of interest" description="Disordered" evidence="1">
    <location>
        <begin position="291"/>
        <end position="310"/>
    </location>
</feature>
<name>A0A8J2IL97_FUSEQ</name>
<dbReference type="EMBL" id="CAJSTJ010000111">
    <property type="protein sequence ID" value="CAG7556786.1"/>
    <property type="molecule type" value="Genomic_DNA"/>
</dbReference>
<evidence type="ECO:0008006" key="4">
    <source>
        <dbReference type="Google" id="ProtNLM"/>
    </source>
</evidence>
<feature type="region of interest" description="Disordered" evidence="1">
    <location>
        <begin position="341"/>
        <end position="360"/>
    </location>
</feature>
<feature type="compositionally biased region" description="Basic and acidic residues" evidence="1">
    <location>
        <begin position="557"/>
        <end position="572"/>
    </location>
</feature>
<accession>A0A8J2IL97</accession>
<evidence type="ECO:0000256" key="1">
    <source>
        <dbReference type="SAM" id="MobiDB-lite"/>
    </source>
</evidence>
<comment type="caution">
    <text evidence="2">The sequence shown here is derived from an EMBL/GenBank/DDBJ whole genome shotgun (WGS) entry which is preliminary data.</text>
</comment>
<proteinExistence type="predicted"/>
<feature type="compositionally biased region" description="Acidic residues" evidence="1">
    <location>
        <begin position="573"/>
        <end position="599"/>
    </location>
</feature>
<dbReference type="InterPro" id="IPR022025">
    <property type="entry name" value="Amidoligase_2"/>
</dbReference>
<gene>
    <name evidence="2" type="ORF">FEQUK3_LOCUS2522</name>
</gene>
<dbReference type="Pfam" id="PF12224">
    <property type="entry name" value="Amidoligase_2"/>
    <property type="match status" value="1"/>
</dbReference>
<reference evidence="2" key="1">
    <citation type="submission" date="2021-05" db="EMBL/GenBank/DDBJ databases">
        <authorList>
            <person name="Khan N."/>
        </authorList>
    </citation>
    <scope>NUCLEOTIDE SEQUENCE</scope>
</reference>
<feature type="region of interest" description="Disordered" evidence="1">
    <location>
        <begin position="546"/>
        <end position="599"/>
    </location>
</feature>
<organism evidence="2 3">
    <name type="scientific">Fusarium equiseti</name>
    <name type="common">Fusarium scirpi</name>
    <dbReference type="NCBI Taxonomy" id="61235"/>
    <lineage>
        <taxon>Eukaryota</taxon>
        <taxon>Fungi</taxon>
        <taxon>Dikarya</taxon>
        <taxon>Ascomycota</taxon>
        <taxon>Pezizomycotina</taxon>
        <taxon>Sordariomycetes</taxon>
        <taxon>Hypocreomycetidae</taxon>
        <taxon>Hypocreales</taxon>
        <taxon>Nectriaceae</taxon>
        <taxon>Fusarium</taxon>
        <taxon>Fusarium incarnatum-equiseti species complex</taxon>
    </lineage>
</organism>
<dbReference type="Proteomes" id="UP000693738">
    <property type="component" value="Unassembled WGS sequence"/>
</dbReference>
<evidence type="ECO:0000313" key="2">
    <source>
        <dbReference type="EMBL" id="CAG7556786.1"/>
    </source>
</evidence>